<dbReference type="EMBL" id="LEPB01000001">
    <property type="protein sequence ID" value="RCA12182.1"/>
    <property type="molecule type" value="Genomic_DNA"/>
</dbReference>
<reference evidence="1 2" key="1">
    <citation type="submission" date="2015-06" db="EMBL/GenBank/DDBJ databases">
        <title>The Genome Sequence of Enterococcus durans 4EA1.</title>
        <authorList>
            <consortium name="The Broad Institute Genomics Platform"/>
            <consortium name="The Broad Institute Genome Sequencing Center for Infectious Disease"/>
            <person name="Earl A.M."/>
            <person name="Van Tyne D."/>
            <person name="Lebreton F."/>
            <person name="Saavedra J.T."/>
            <person name="Gilmore M.S."/>
            <person name="Manson Mcguire A."/>
            <person name="Clock S."/>
            <person name="Crupain M."/>
            <person name="Rangan U."/>
            <person name="Young S."/>
            <person name="Abouelleil A."/>
            <person name="Cao P."/>
            <person name="Chapman S.B."/>
            <person name="Griggs A."/>
            <person name="Priest M."/>
            <person name="Shea T."/>
            <person name="Wortman J."/>
            <person name="Nusbaum C."/>
            <person name="Birren B."/>
        </authorList>
    </citation>
    <scope>NUCLEOTIDE SEQUENCE [LARGE SCALE GENOMIC DNA]</scope>
    <source>
        <strain evidence="1 2">4EA1</strain>
    </source>
</reference>
<protein>
    <submittedName>
        <fullName evidence="1">Uncharacterized protein</fullName>
    </submittedName>
</protein>
<name>A0A367CIK8_9ENTE</name>
<organism evidence="1 2">
    <name type="scientific">Enterococcus durans</name>
    <dbReference type="NCBI Taxonomy" id="53345"/>
    <lineage>
        <taxon>Bacteria</taxon>
        <taxon>Bacillati</taxon>
        <taxon>Bacillota</taxon>
        <taxon>Bacilli</taxon>
        <taxon>Lactobacillales</taxon>
        <taxon>Enterococcaceae</taxon>
        <taxon>Enterococcus</taxon>
    </lineage>
</organism>
<dbReference type="Proteomes" id="UP000252797">
    <property type="component" value="Unassembled WGS sequence"/>
</dbReference>
<comment type="caution">
    <text evidence="1">The sequence shown here is derived from an EMBL/GenBank/DDBJ whole genome shotgun (WGS) entry which is preliminary data.</text>
</comment>
<gene>
    <name evidence="1" type="ORF">EA71_00386</name>
</gene>
<accession>A0A367CIK8</accession>
<dbReference type="AlphaFoldDB" id="A0A367CIK8"/>
<proteinExistence type="predicted"/>
<evidence type="ECO:0000313" key="1">
    <source>
        <dbReference type="EMBL" id="RCA12182.1"/>
    </source>
</evidence>
<sequence length="94" mass="11015">MKVLKIDSGKSYFIVRENEIIPEDVSREDLLNILNDIYETKEKIIIPNDTDLEEIKNPVEKEIVQQIIQKISDFVGNIDNLREEIQAQFPEIED</sequence>
<dbReference type="RefSeq" id="WP_002324314.1">
    <property type="nucleotide sequence ID" value="NZ_CP042598.1"/>
</dbReference>
<evidence type="ECO:0000313" key="2">
    <source>
        <dbReference type="Proteomes" id="UP000252797"/>
    </source>
</evidence>